<gene>
    <name evidence="2" type="ordered locus">ROP_pROB01-04500</name>
</gene>
<protein>
    <submittedName>
        <fullName evidence="2">Uncharacterized protein</fullName>
    </submittedName>
</protein>
<dbReference type="KEGG" id="rop:ROP_pROB01-04500"/>
<dbReference type="Proteomes" id="UP000002212">
    <property type="component" value="Plasmid pROB01"/>
</dbReference>
<organism evidence="2 3">
    <name type="scientific">Rhodococcus opacus (strain B4)</name>
    <dbReference type="NCBI Taxonomy" id="632772"/>
    <lineage>
        <taxon>Bacteria</taxon>
        <taxon>Bacillati</taxon>
        <taxon>Actinomycetota</taxon>
        <taxon>Actinomycetes</taxon>
        <taxon>Mycobacteriales</taxon>
        <taxon>Nocardiaceae</taxon>
        <taxon>Rhodococcus</taxon>
    </lineage>
</organism>
<name>C1BC94_RHOOB</name>
<sequence length="67" mass="7195">MTDSSAWRCMGGHRGEHRDSVVADIPRDSVPAPGRTPGENGFTFGLRYGLELQAARQARVDAAPLAD</sequence>
<geneLocation type="plasmid" evidence="2 3">
    <name>pROB01</name>
</geneLocation>
<dbReference type="HOGENOM" id="CLU_2809624_0_0_11"/>
<dbReference type="PATRIC" id="fig|632772.20.peg.8202"/>
<keyword evidence="2" id="KW-0614">Plasmid</keyword>
<dbReference type="OrthoDB" id="9777271at2"/>
<accession>C1BC94</accession>
<evidence type="ECO:0000256" key="1">
    <source>
        <dbReference type="SAM" id="MobiDB-lite"/>
    </source>
</evidence>
<evidence type="ECO:0000313" key="3">
    <source>
        <dbReference type="Proteomes" id="UP000002212"/>
    </source>
</evidence>
<dbReference type="EMBL" id="AP011116">
    <property type="protein sequence ID" value="BAH55949.1"/>
    <property type="molecule type" value="Genomic_DNA"/>
</dbReference>
<reference evidence="2 3" key="1">
    <citation type="submission" date="2009-03" db="EMBL/GenBank/DDBJ databases">
        <title>Comparison of the complete genome sequences of Rhodococcus erythropolis PR4 and Rhodococcus opacus B4.</title>
        <authorList>
            <person name="Takarada H."/>
            <person name="Sekine M."/>
            <person name="Hosoyama A."/>
            <person name="Yamada R."/>
            <person name="Fujisawa T."/>
            <person name="Omata S."/>
            <person name="Shimizu A."/>
            <person name="Tsukatani N."/>
            <person name="Tanikawa S."/>
            <person name="Fujita N."/>
            <person name="Harayama S."/>
        </authorList>
    </citation>
    <scope>NUCLEOTIDE SEQUENCE [LARGE SCALE GENOMIC DNA]</scope>
    <source>
        <strain evidence="2 3">B4</strain>
        <plasmid evidence="2 3">pROB01</plasmid>
    </source>
</reference>
<evidence type="ECO:0000313" key="2">
    <source>
        <dbReference type="EMBL" id="BAH55949.1"/>
    </source>
</evidence>
<dbReference type="RefSeq" id="WP_012686946.1">
    <property type="nucleotide sequence ID" value="NC_012520.1"/>
</dbReference>
<dbReference type="AlphaFoldDB" id="C1BC94"/>
<feature type="region of interest" description="Disordered" evidence="1">
    <location>
        <begin position="1"/>
        <end position="20"/>
    </location>
</feature>
<proteinExistence type="predicted"/>